<dbReference type="SUPFAM" id="SSF51735">
    <property type="entry name" value="NAD(P)-binding Rossmann-fold domains"/>
    <property type="match status" value="1"/>
</dbReference>
<proteinExistence type="predicted"/>
<gene>
    <name evidence="1" type="ORF">S01H4_05546</name>
</gene>
<evidence type="ECO:0000313" key="1">
    <source>
        <dbReference type="EMBL" id="GAG71712.1"/>
    </source>
</evidence>
<sequence length="123" mass="13902">MKVFNVGGTGFLGYYATLEFLKRGHEVDTMALPDIPLGDWFPTDKVGVSYGNVFEMSHDDLVEVFKGYDAMVYAVGPDDRIIPKAPAYDFFHFRKIEKLEKLTSELVEKRSIIISTNQSQSIS</sequence>
<evidence type="ECO:0008006" key="2">
    <source>
        <dbReference type="Google" id="ProtNLM"/>
    </source>
</evidence>
<name>X1AQU1_9ZZZZ</name>
<dbReference type="Gene3D" id="3.40.50.720">
    <property type="entry name" value="NAD(P)-binding Rossmann-like Domain"/>
    <property type="match status" value="1"/>
</dbReference>
<protein>
    <recommendedName>
        <fullName evidence="2">NAD-dependent epimerase/dehydratase domain-containing protein</fullName>
    </recommendedName>
</protein>
<comment type="caution">
    <text evidence="1">The sequence shown here is derived from an EMBL/GenBank/DDBJ whole genome shotgun (WGS) entry which is preliminary data.</text>
</comment>
<dbReference type="AlphaFoldDB" id="X1AQU1"/>
<dbReference type="EMBL" id="BART01001621">
    <property type="protein sequence ID" value="GAG71712.1"/>
    <property type="molecule type" value="Genomic_DNA"/>
</dbReference>
<organism evidence="1">
    <name type="scientific">marine sediment metagenome</name>
    <dbReference type="NCBI Taxonomy" id="412755"/>
    <lineage>
        <taxon>unclassified sequences</taxon>
        <taxon>metagenomes</taxon>
        <taxon>ecological metagenomes</taxon>
    </lineage>
</organism>
<accession>X1AQU1</accession>
<dbReference type="InterPro" id="IPR036291">
    <property type="entry name" value="NAD(P)-bd_dom_sf"/>
</dbReference>
<reference evidence="1" key="1">
    <citation type="journal article" date="2014" name="Front. Microbiol.">
        <title>High frequency of phylogenetically diverse reductive dehalogenase-homologous genes in deep subseafloor sedimentary metagenomes.</title>
        <authorList>
            <person name="Kawai M."/>
            <person name="Futagami T."/>
            <person name="Toyoda A."/>
            <person name="Takaki Y."/>
            <person name="Nishi S."/>
            <person name="Hori S."/>
            <person name="Arai W."/>
            <person name="Tsubouchi T."/>
            <person name="Morono Y."/>
            <person name="Uchiyama I."/>
            <person name="Ito T."/>
            <person name="Fujiyama A."/>
            <person name="Inagaki F."/>
            <person name="Takami H."/>
        </authorList>
    </citation>
    <scope>NUCLEOTIDE SEQUENCE</scope>
    <source>
        <strain evidence="1">Expedition CK06-06</strain>
    </source>
</reference>